<accession>A0ABX0VU88</accession>
<keyword evidence="2" id="KW-1185">Reference proteome</keyword>
<dbReference type="EMBL" id="JAATOP010000002">
    <property type="protein sequence ID" value="NIY71385.1"/>
    <property type="molecule type" value="Genomic_DNA"/>
</dbReference>
<dbReference type="Pfam" id="PF13692">
    <property type="entry name" value="Glyco_trans_1_4"/>
    <property type="match status" value="1"/>
</dbReference>
<evidence type="ECO:0000313" key="2">
    <source>
        <dbReference type="Proteomes" id="UP000709466"/>
    </source>
</evidence>
<dbReference type="PANTHER" id="PTHR12526:SF630">
    <property type="entry name" value="GLYCOSYLTRANSFERASE"/>
    <property type="match status" value="1"/>
</dbReference>
<dbReference type="PANTHER" id="PTHR12526">
    <property type="entry name" value="GLYCOSYLTRANSFERASE"/>
    <property type="match status" value="1"/>
</dbReference>
<proteinExistence type="predicted"/>
<dbReference type="Proteomes" id="UP000709466">
    <property type="component" value="Unassembled WGS sequence"/>
</dbReference>
<dbReference type="RefSeq" id="WP_167636278.1">
    <property type="nucleotide sequence ID" value="NZ_JAATOP010000002.1"/>
</dbReference>
<name>A0ABX0VU88_9RHOB</name>
<dbReference type="Gene3D" id="3.40.50.2000">
    <property type="entry name" value="Glycogen Phosphorylase B"/>
    <property type="match status" value="1"/>
</dbReference>
<organism evidence="1 2">
    <name type="scientific">Marivivens donghaensis</name>
    <dbReference type="NCBI Taxonomy" id="1699413"/>
    <lineage>
        <taxon>Bacteria</taxon>
        <taxon>Pseudomonadati</taxon>
        <taxon>Pseudomonadota</taxon>
        <taxon>Alphaproteobacteria</taxon>
        <taxon>Rhodobacterales</taxon>
        <taxon>Paracoccaceae</taxon>
        <taxon>Marivivens group</taxon>
        <taxon>Marivivens</taxon>
    </lineage>
</organism>
<protein>
    <submittedName>
        <fullName evidence="1">Glycosyltransferase family 4 protein</fullName>
    </submittedName>
</protein>
<dbReference type="CDD" id="cd03801">
    <property type="entry name" value="GT4_PimA-like"/>
    <property type="match status" value="1"/>
</dbReference>
<dbReference type="SUPFAM" id="SSF53756">
    <property type="entry name" value="UDP-Glycosyltransferase/glycogen phosphorylase"/>
    <property type="match status" value="1"/>
</dbReference>
<gene>
    <name evidence="1" type="ORF">HCZ30_02930</name>
</gene>
<sequence length="555" mass="61426">MGTASAPAFFYHPDAVETAGKDLVGRRSAGQTALKAFIKHSPGPTLNIVTDTPKGQTAFERVAAQLGANRPIDGAVLRSTDDFTRFGTVFFPVPGFNGATWRRQRFQPEACSLVGITHTVSTRRVIEQLHNQLLEPVEEWDAIICTSRAVKTVVSRQLALSAEFIRRRFGATRIPLPQLPVIPLSVDASDFRRNSDYRAEARAKFGAPEDAIVIMTMGRLTVGEKANPVPLYQVLERLAQRLDRPVHLWQVGWARREEDERFFVDGPAALCPSVTSRIIDGRDEWVRRAIWSGADIFTLPVDNIQETFGIVPIEAMAASLPVVMPDWDGFRDTVRHGETGFLIPTRMARAGNGGRIASRFADGRDSYLGYLSLVSNATEIDQEAYLVALERLARDPILREKMGRGGATHVAQNFDLKPVMNQYLRLADELAARREVAKSHSKRLSPSAVSPIEVDPFALYRGYPAEIVTDQTEVAILHVPTVDEINALDRLNGRAHYDRRIMPLDRTVRNAVQMAVHAPATLASLSKSTGIGVLELELTVLFLAKYGMAKLSSQQ</sequence>
<reference evidence="1 2" key="1">
    <citation type="submission" date="2020-03" db="EMBL/GenBank/DDBJ databases">
        <title>Bacterial isolates of synthetic phycosphere.</title>
        <authorList>
            <person name="Fu H."/>
            <person name="Moran M.A."/>
        </authorList>
    </citation>
    <scope>NUCLEOTIDE SEQUENCE [LARGE SCALE GENOMIC DNA]</scope>
    <source>
        <strain evidence="1 2">HF1</strain>
    </source>
</reference>
<evidence type="ECO:0000313" key="1">
    <source>
        <dbReference type="EMBL" id="NIY71385.1"/>
    </source>
</evidence>
<comment type="caution">
    <text evidence="1">The sequence shown here is derived from an EMBL/GenBank/DDBJ whole genome shotgun (WGS) entry which is preliminary data.</text>
</comment>